<accession>A0AAD4EP70</accession>
<feature type="region of interest" description="Disordered" evidence="1">
    <location>
        <begin position="298"/>
        <end position="371"/>
    </location>
</feature>
<proteinExistence type="predicted"/>
<feature type="compositionally biased region" description="Low complexity" evidence="1">
    <location>
        <begin position="241"/>
        <end position="251"/>
    </location>
</feature>
<dbReference type="EMBL" id="JAHCVI010000005">
    <property type="protein sequence ID" value="KAG7284907.1"/>
    <property type="molecule type" value="Genomic_DNA"/>
</dbReference>
<name>A0AAD4EP70_9PEZI</name>
<protein>
    <submittedName>
        <fullName evidence="2">Uncharacterized protein</fullName>
    </submittedName>
</protein>
<dbReference type="Proteomes" id="UP001197093">
    <property type="component" value="Unassembled WGS sequence"/>
</dbReference>
<feature type="region of interest" description="Disordered" evidence="1">
    <location>
        <begin position="229"/>
        <end position="251"/>
    </location>
</feature>
<organism evidence="2 3">
    <name type="scientific">Staphylotrichum longicolle</name>
    <dbReference type="NCBI Taxonomy" id="669026"/>
    <lineage>
        <taxon>Eukaryota</taxon>
        <taxon>Fungi</taxon>
        <taxon>Dikarya</taxon>
        <taxon>Ascomycota</taxon>
        <taxon>Pezizomycotina</taxon>
        <taxon>Sordariomycetes</taxon>
        <taxon>Sordariomycetidae</taxon>
        <taxon>Sordariales</taxon>
        <taxon>Chaetomiaceae</taxon>
        <taxon>Staphylotrichum</taxon>
    </lineage>
</organism>
<comment type="caution">
    <text evidence="2">The sequence shown here is derived from an EMBL/GenBank/DDBJ whole genome shotgun (WGS) entry which is preliminary data.</text>
</comment>
<dbReference type="AlphaFoldDB" id="A0AAD4EP70"/>
<evidence type="ECO:0000313" key="2">
    <source>
        <dbReference type="EMBL" id="KAG7284907.1"/>
    </source>
</evidence>
<gene>
    <name evidence="2" type="ORF">NEMBOFW57_009522</name>
</gene>
<sequence>MRIQRHFDDADDWVFSRCLLADFTGFREDEAEALSAQGRLCCWASVVLQPLPQSQSEGEEQGVRMWELGFVVERTLNIVIRISGELDQDILTLFPDIEILPNITGDLYFPHCSGPGSQAPAGYHEAKRPHYNPEGQTYHNNLPSHPSPRERLAAIRPEFGMPPPSLPSPYTNRDGYYDPRVTYPDARAAYPSTSGGHGGHSRSYSLDSHLASFHAYPTDAVTSTNNTAYQPGYPQGYQAHPQPGYQQEQQGGYTTTTAANGMRPIYTTAGNPAFAASELGQNGFCDAAYWDGQQRTYAQAQQQHHHRQQGGEHPYYQGGAVGGTAHATVGAPGSGTGTSRHTGHLSMPAQRGDGLRPAGQGEQGTGGGAPVPMTKPHGLWYGTRVGWPACLLVTRTLLSDAQENPVIKHLLSLVYYRLDGADHFQVATARALYVADASSVDSVWQALDFDRHFGFIFRYGSGDNGSMLAERECIKLALGAFFILAYKRNVGWKDGSRTAKPYRYIHVVD</sequence>
<evidence type="ECO:0000313" key="3">
    <source>
        <dbReference type="Proteomes" id="UP001197093"/>
    </source>
</evidence>
<reference evidence="2" key="1">
    <citation type="submission" date="2023-02" db="EMBL/GenBank/DDBJ databases">
        <authorList>
            <person name="Palmer J.M."/>
        </authorList>
    </citation>
    <scope>NUCLEOTIDE SEQUENCE</scope>
    <source>
        <strain evidence="2">FW57</strain>
    </source>
</reference>
<keyword evidence="3" id="KW-1185">Reference proteome</keyword>
<evidence type="ECO:0000256" key="1">
    <source>
        <dbReference type="SAM" id="MobiDB-lite"/>
    </source>
</evidence>